<dbReference type="Pfam" id="PF01554">
    <property type="entry name" value="MatE"/>
    <property type="match status" value="2"/>
</dbReference>
<feature type="transmembrane region" description="Helical" evidence="2">
    <location>
        <begin position="196"/>
        <end position="220"/>
    </location>
</feature>
<evidence type="ECO:0000256" key="2">
    <source>
        <dbReference type="SAM" id="Phobius"/>
    </source>
</evidence>
<keyword evidence="2" id="KW-0812">Transmembrane</keyword>
<dbReference type="PANTHER" id="PTHR11206">
    <property type="entry name" value="MULTIDRUG RESISTANCE PROTEIN"/>
    <property type="match status" value="1"/>
</dbReference>
<proteinExistence type="inferred from homology"/>
<feature type="transmembrane region" description="Helical" evidence="2">
    <location>
        <begin position="128"/>
        <end position="150"/>
    </location>
</feature>
<gene>
    <name evidence="3" type="primary">ERC1_5</name>
    <name evidence="3" type="ORF">IWQ60_004640</name>
</gene>
<dbReference type="OrthoDB" id="2126698at2759"/>
<name>A0A9W8AB05_9FUNG</name>
<dbReference type="GO" id="GO:0042910">
    <property type="term" value="F:xenobiotic transmembrane transporter activity"/>
    <property type="evidence" value="ECO:0007669"/>
    <property type="project" value="InterPro"/>
</dbReference>
<dbReference type="Proteomes" id="UP001150569">
    <property type="component" value="Unassembled WGS sequence"/>
</dbReference>
<evidence type="ECO:0000313" key="4">
    <source>
        <dbReference type="Proteomes" id="UP001150569"/>
    </source>
</evidence>
<dbReference type="GO" id="GO:0016020">
    <property type="term" value="C:membrane"/>
    <property type="evidence" value="ECO:0007669"/>
    <property type="project" value="InterPro"/>
</dbReference>
<feature type="transmembrane region" description="Helical" evidence="2">
    <location>
        <begin position="391"/>
        <end position="412"/>
    </location>
</feature>
<feature type="transmembrane region" description="Helical" evidence="2">
    <location>
        <begin position="47"/>
        <end position="70"/>
    </location>
</feature>
<dbReference type="EMBL" id="JANBPT010000229">
    <property type="protein sequence ID" value="KAJ1925306.1"/>
    <property type="molecule type" value="Genomic_DNA"/>
</dbReference>
<feature type="transmembrane region" description="Helical" evidence="2">
    <location>
        <begin position="226"/>
        <end position="250"/>
    </location>
</feature>
<comment type="caution">
    <text evidence="3">The sequence shown here is derived from an EMBL/GenBank/DDBJ whole genome shotgun (WGS) entry which is preliminary data.</text>
</comment>
<feature type="transmembrane region" description="Helical" evidence="2">
    <location>
        <begin position="450"/>
        <end position="472"/>
    </location>
</feature>
<sequence length="503" mass="54217">MVTTPGVSPNTTASFTTERTALLSIASGRLEVDAPERWTWRDLNREVLVLGWLGTPVTVASALQLLKIVVPGMILGRLGTDAIGASALASSVASFTAAAPLLGLLYALDTLCSQASTGSSRPGLSGIYLQRCVLLCLAAFLPAAILWWNIHPVLIYLKQDPVIAAMASRYLRYEIFSFFFKAVFESTKKFFIAQGFHHAISLVQIMSIPMLVVFIYFLTIYPTTSIGFVGVPSSVALSYLISSLMAFAWLKTYGASRGWAGLSWEAFLGWDRMARLAIPGFLVAGTKTMAFDMLVVATSYLGPATLAAQAIIMMTLQCAGTVLLGLSAVAANRVGNLLGLAQPHRARNAAYAAVLCGTGVGMVFAAALLVVRHRWSYVFNPDPQVHAIFVRMVPTMAALIVIMVLASFANAILRGQGRPKIGAYINMAAYYLLGAPVGFLTFHYTTAGIMGLWMALFLAMSLSTVGQLYFVFGSDWPDEVVRCKARLSHDEHRANSASDINPV</sequence>
<keyword evidence="2" id="KW-1133">Transmembrane helix</keyword>
<feature type="transmembrane region" description="Helical" evidence="2">
    <location>
        <begin position="82"/>
        <end position="108"/>
    </location>
</feature>
<evidence type="ECO:0000313" key="3">
    <source>
        <dbReference type="EMBL" id="KAJ1925306.1"/>
    </source>
</evidence>
<feature type="transmembrane region" description="Helical" evidence="2">
    <location>
        <begin position="350"/>
        <end position="371"/>
    </location>
</feature>
<reference evidence="3" key="1">
    <citation type="submission" date="2022-07" db="EMBL/GenBank/DDBJ databases">
        <title>Phylogenomic reconstructions and comparative analyses of Kickxellomycotina fungi.</title>
        <authorList>
            <person name="Reynolds N.K."/>
            <person name="Stajich J.E."/>
            <person name="Barry K."/>
            <person name="Grigoriev I.V."/>
            <person name="Crous P."/>
            <person name="Smith M.E."/>
        </authorList>
    </citation>
    <scope>NUCLEOTIDE SEQUENCE</scope>
    <source>
        <strain evidence="3">RSA 861</strain>
    </source>
</reference>
<comment type="similarity">
    <text evidence="1">Belongs to the multi antimicrobial extrusion (MATE) (TC 2.A.66.1) family.</text>
</comment>
<evidence type="ECO:0000256" key="1">
    <source>
        <dbReference type="ARBA" id="ARBA00010199"/>
    </source>
</evidence>
<organism evidence="3 4">
    <name type="scientific">Tieghemiomyces parasiticus</name>
    <dbReference type="NCBI Taxonomy" id="78921"/>
    <lineage>
        <taxon>Eukaryota</taxon>
        <taxon>Fungi</taxon>
        <taxon>Fungi incertae sedis</taxon>
        <taxon>Zoopagomycota</taxon>
        <taxon>Kickxellomycotina</taxon>
        <taxon>Dimargaritomycetes</taxon>
        <taxon>Dimargaritales</taxon>
        <taxon>Dimargaritaceae</taxon>
        <taxon>Tieghemiomyces</taxon>
    </lineage>
</organism>
<accession>A0A9W8AB05</accession>
<dbReference type="GO" id="GO:0015297">
    <property type="term" value="F:antiporter activity"/>
    <property type="evidence" value="ECO:0007669"/>
    <property type="project" value="InterPro"/>
</dbReference>
<feature type="transmembrane region" description="Helical" evidence="2">
    <location>
        <begin position="306"/>
        <end position="329"/>
    </location>
</feature>
<keyword evidence="4" id="KW-1185">Reference proteome</keyword>
<protein>
    <submittedName>
        <fullName evidence="3">Ethionine resistance protein</fullName>
    </submittedName>
</protein>
<feature type="transmembrane region" description="Helical" evidence="2">
    <location>
        <begin position="424"/>
        <end position="444"/>
    </location>
</feature>
<keyword evidence="2" id="KW-0472">Membrane</keyword>
<dbReference type="InterPro" id="IPR002528">
    <property type="entry name" value="MATE_fam"/>
</dbReference>
<dbReference type="AlphaFoldDB" id="A0A9W8AB05"/>
<feature type="transmembrane region" description="Helical" evidence="2">
    <location>
        <begin position="276"/>
        <end position="300"/>
    </location>
</feature>